<dbReference type="InterPro" id="IPR036237">
    <property type="entry name" value="Xyl_isomerase-like_sf"/>
</dbReference>
<dbReference type="RefSeq" id="WP_379955796.1">
    <property type="nucleotide sequence ID" value="NZ_JAUYVI010000003.1"/>
</dbReference>
<dbReference type="Proteomes" id="UP001230156">
    <property type="component" value="Unassembled WGS sequence"/>
</dbReference>
<dbReference type="Pfam" id="PF05114">
    <property type="entry name" value="MbnB_TglH_ChrH"/>
    <property type="match status" value="1"/>
</dbReference>
<dbReference type="SUPFAM" id="SSF51658">
    <property type="entry name" value="Xylose isomerase-like"/>
    <property type="match status" value="1"/>
</dbReference>
<name>A0ABU0YKS7_9PROT</name>
<dbReference type="InterPro" id="IPR007801">
    <property type="entry name" value="MbnB/TglH/ChrH"/>
</dbReference>
<sequence length="276" mass="30273">MMLAGIGWRAPHHAELLERRPALGFLEVHAENHMGGGRRAAVLEQARRDYPISIHGVGLSLGSVEPVDGVHLDWFAQLVDATDPVLVSEHVAWCRQDGVYLNDLLPLPYTEEALAVLVRNIDRVQGRLKRPILMENPSTYLEFTHSTIPEGAFLAEMARRSGCGLLLDVNNLYVNQRNHGRPARAAMAALDPATVGEIHVAGHHVAALGDATLLIDDHGSTVSDAVWDLYRDAVVRFTQAKTLVEWDSRIPALEVLLNEAAKADGHRAAMELRHAG</sequence>
<gene>
    <name evidence="1" type="ORF">Q8A70_11725</name>
</gene>
<keyword evidence="2" id="KW-1185">Reference proteome</keyword>
<comment type="caution">
    <text evidence="1">The sequence shown here is derived from an EMBL/GenBank/DDBJ whole genome shotgun (WGS) entry which is preliminary data.</text>
</comment>
<proteinExistence type="predicted"/>
<organism evidence="1 2">
    <name type="scientific">Dongia sedimenti</name>
    <dbReference type="NCBI Taxonomy" id="3064282"/>
    <lineage>
        <taxon>Bacteria</taxon>
        <taxon>Pseudomonadati</taxon>
        <taxon>Pseudomonadota</taxon>
        <taxon>Alphaproteobacteria</taxon>
        <taxon>Rhodospirillales</taxon>
        <taxon>Dongiaceae</taxon>
        <taxon>Dongia</taxon>
    </lineage>
</organism>
<dbReference type="PANTHER" id="PTHR42194:SF1">
    <property type="entry name" value="UPF0276 PROTEIN HI_1600"/>
    <property type="match status" value="1"/>
</dbReference>
<protein>
    <submittedName>
        <fullName evidence="1">DUF692 domain-containing protein</fullName>
    </submittedName>
</protein>
<dbReference type="Gene3D" id="3.20.20.150">
    <property type="entry name" value="Divalent-metal-dependent TIM barrel enzymes"/>
    <property type="match status" value="1"/>
</dbReference>
<dbReference type="NCBIfam" id="NF003818">
    <property type="entry name" value="PRK05409.1"/>
    <property type="match status" value="1"/>
</dbReference>
<dbReference type="EMBL" id="JAUYVI010000003">
    <property type="protein sequence ID" value="MDQ7248341.1"/>
    <property type="molecule type" value="Genomic_DNA"/>
</dbReference>
<dbReference type="PANTHER" id="PTHR42194">
    <property type="entry name" value="UPF0276 PROTEIN HI_1600"/>
    <property type="match status" value="1"/>
</dbReference>
<evidence type="ECO:0000313" key="1">
    <source>
        <dbReference type="EMBL" id="MDQ7248341.1"/>
    </source>
</evidence>
<reference evidence="2" key="1">
    <citation type="submission" date="2023-08" db="EMBL/GenBank/DDBJ databases">
        <title>Rhodospirillaceae gen. nov., a novel taxon isolated from the Yangtze River Yuezi River estuary sludge.</title>
        <authorList>
            <person name="Ruan L."/>
        </authorList>
    </citation>
    <scope>NUCLEOTIDE SEQUENCE [LARGE SCALE GENOMIC DNA]</scope>
    <source>
        <strain evidence="2">R-7</strain>
    </source>
</reference>
<evidence type="ECO:0000313" key="2">
    <source>
        <dbReference type="Proteomes" id="UP001230156"/>
    </source>
</evidence>
<accession>A0ABU0YKS7</accession>